<dbReference type="InterPro" id="IPR004111">
    <property type="entry name" value="Repressor_TetR_C"/>
</dbReference>
<dbReference type="HOGENOM" id="CLU_2154666_0_0_11"/>
<dbReference type="GO" id="GO:0045892">
    <property type="term" value="P:negative regulation of DNA-templated transcription"/>
    <property type="evidence" value="ECO:0007669"/>
    <property type="project" value="InterPro"/>
</dbReference>
<protein>
    <submittedName>
        <fullName evidence="4">Tetracyclin repressor-like</fullName>
    </submittedName>
</protein>
<dbReference type="KEGG" id="fra:Francci3_1975"/>
<dbReference type="Gene3D" id="1.10.357.10">
    <property type="entry name" value="Tetracycline Repressor, domain 2"/>
    <property type="match status" value="1"/>
</dbReference>
<name>Q2JBJ3_FRACC</name>
<evidence type="ECO:0000313" key="5">
    <source>
        <dbReference type="Proteomes" id="UP000001937"/>
    </source>
</evidence>
<dbReference type="RefSeq" id="WP_011436406.1">
    <property type="nucleotide sequence ID" value="NC_007777.1"/>
</dbReference>
<keyword evidence="2" id="KW-0804">Transcription</keyword>
<reference evidence="4 5" key="1">
    <citation type="journal article" date="2007" name="Genome Res.">
        <title>Genome characteristics of facultatively symbiotic Frankia sp. strains reflect host range and host plant biogeography.</title>
        <authorList>
            <person name="Normand P."/>
            <person name="Lapierre P."/>
            <person name="Tisa L.S."/>
            <person name="Gogarten J.P."/>
            <person name="Alloisio N."/>
            <person name="Bagnarol E."/>
            <person name="Bassi C.A."/>
            <person name="Berry A.M."/>
            <person name="Bickhart D.M."/>
            <person name="Choisne N."/>
            <person name="Couloux A."/>
            <person name="Cournoyer B."/>
            <person name="Cruveiller S."/>
            <person name="Daubin V."/>
            <person name="Demange N."/>
            <person name="Francino M.P."/>
            <person name="Goltsman E."/>
            <person name="Huang Y."/>
            <person name="Kopp O.R."/>
            <person name="Labarre L."/>
            <person name="Lapidus A."/>
            <person name="Lavire C."/>
            <person name="Marechal J."/>
            <person name="Martinez M."/>
            <person name="Mastronunzio J.E."/>
            <person name="Mullin B.C."/>
            <person name="Niemann J."/>
            <person name="Pujic P."/>
            <person name="Rawnsley T."/>
            <person name="Rouy Z."/>
            <person name="Schenowitz C."/>
            <person name="Sellstedt A."/>
            <person name="Tavares F."/>
            <person name="Tomkins J.P."/>
            <person name="Vallenet D."/>
            <person name="Valverde C."/>
            <person name="Wall L.G."/>
            <person name="Wang Y."/>
            <person name="Medigue C."/>
            <person name="Benson D.R."/>
        </authorList>
    </citation>
    <scope>NUCLEOTIDE SEQUENCE [LARGE SCALE GENOMIC DNA]</scope>
    <source>
        <strain evidence="5">DSM 45818 / CECT 9043 / CcI3</strain>
    </source>
</reference>
<dbReference type="AlphaFoldDB" id="Q2JBJ3"/>
<evidence type="ECO:0000256" key="1">
    <source>
        <dbReference type="ARBA" id="ARBA00023015"/>
    </source>
</evidence>
<dbReference type="SUPFAM" id="SSF48498">
    <property type="entry name" value="Tetracyclin repressor-like, C-terminal domain"/>
    <property type="match status" value="1"/>
</dbReference>
<dbReference type="EMBL" id="CP000249">
    <property type="protein sequence ID" value="ABD11349.1"/>
    <property type="molecule type" value="Genomic_DNA"/>
</dbReference>
<dbReference type="Pfam" id="PF02909">
    <property type="entry name" value="TetR_C_1"/>
    <property type="match status" value="1"/>
</dbReference>
<dbReference type="Proteomes" id="UP000001937">
    <property type="component" value="Chromosome"/>
</dbReference>
<accession>Q2JBJ3</accession>
<dbReference type="eggNOG" id="COG1309">
    <property type="taxonomic scope" value="Bacteria"/>
</dbReference>
<keyword evidence="5" id="KW-1185">Reference proteome</keyword>
<dbReference type="OrthoDB" id="329481at2"/>
<organism evidence="4 5">
    <name type="scientific">Frankia casuarinae (strain DSM 45818 / CECT 9043 / HFP020203 / CcI3)</name>
    <dbReference type="NCBI Taxonomy" id="106370"/>
    <lineage>
        <taxon>Bacteria</taxon>
        <taxon>Bacillati</taxon>
        <taxon>Actinomycetota</taxon>
        <taxon>Actinomycetes</taxon>
        <taxon>Frankiales</taxon>
        <taxon>Frankiaceae</taxon>
        <taxon>Frankia</taxon>
    </lineage>
</organism>
<feature type="domain" description="Tetracycline repressor TetR C-terminal" evidence="3">
    <location>
        <begin position="3"/>
        <end position="107"/>
    </location>
</feature>
<evidence type="ECO:0000259" key="3">
    <source>
        <dbReference type="Pfam" id="PF02909"/>
    </source>
</evidence>
<proteinExistence type="predicted"/>
<evidence type="ECO:0000256" key="2">
    <source>
        <dbReference type="ARBA" id="ARBA00023163"/>
    </source>
</evidence>
<sequence>MDGPNALALNERLLAALADGGVAAANAARSAYLLIVYVLGAIALEAAEPHEPGTTEAERIAARRDAFAAVPVEHYPRTASQIDVLAAYVTTEQFSWGLDRVLDGIERLIDP</sequence>
<keyword evidence="1" id="KW-0805">Transcription regulation</keyword>
<dbReference type="InterPro" id="IPR036271">
    <property type="entry name" value="Tet_transcr_reg_TetR-rel_C_sf"/>
</dbReference>
<gene>
    <name evidence="4" type="ordered locus">Francci3_1975</name>
</gene>
<evidence type="ECO:0000313" key="4">
    <source>
        <dbReference type="EMBL" id="ABD11349.1"/>
    </source>
</evidence>